<accession>A0AAD8FQX8</accession>
<dbReference type="EMBL" id="JAGXEW010001180">
    <property type="protein sequence ID" value="KAK1130837.1"/>
    <property type="molecule type" value="Genomic_DNA"/>
</dbReference>
<dbReference type="AlphaFoldDB" id="A0AAD8FQX8"/>
<protein>
    <submittedName>
        <fullName evidence="2">Adhesion G-protein coupled receptor F1-like</fullName>
    </submittedName>
</protein>
<keyword evidence="1" id="KW-0812">Transmembrane</keyword>
<keyword evidence="3" id="KW-1185">Reference proteome</keyword>
<sequence length="178" mass="19899">VKKKNICIIFVNIFLLIYIITLLHFPDLSIMTYYAVLVLDVEVADSISSNILSANSPIILTDAANNVLLTNISITTDCSIIGQAAECRCQQNYTWSGFVCTLYPQCCLNQTFCKLNVSDNIPMCLPKKRVTVRGTLFIPDPFTEGLNNINSVAYTTLEKKVGDQVCIIHLYTTMYLLL</sequence>
<evidence type="ECO:0000313" key="3">
    <source>
        <dbReference type="Proteomes" id="UP001230051"/>
    </source>
</evidence>
<organism evidence="2 3">
    <name type="scientific">Acipenser oxyrinchus oxyrinchus</name>
    <dbReference type="NCBI Taxonomy" id="40147"/>
    <lineage>
        <taxon>Eukaryota</taxon>
        <taxon>Metazoa</taxon>
        <taxon>Chordata</taxon>
        <taxon>Craniata</taxon>
        <taxon>Vertebrata</taxon>
        <taxon>Euteleostomi</taxon>
        <taxon>Actinopterygii</taxon>
        <taxon>Chondrostei</taxon>
        <taxon>Acipenseriformes</taxon>
        <taxon>Acipenseridae</taxon>
        <taxon>Acipenser</taxon>
    </lineage>
</organism>
<keyword evidence="2" id="KW-0675">Receptor</keyword>
<feature type="transmembrane region" description="Helical" evidence="1">
    <location>
        <begin position="7"/>
        <end position="25"/>
    </location>
</feature>
<evidence type="ECO:0000313" key="2">
    <source>
        <dbReference type="EMBL" id="KAK1130837.1"/>
    </source>
</evidence>
<comment type="caution">
    <text evidence="2">The sequence shown here is derived from an EMBL/GenBank/DDBJ whole genome shotgun (WGS) entry which is preliminary data.</text>
</comment>
<gene>
    <name evidence="2" type="ORF">AOXY_G38465</name>
</gene>
<evidence type="ECO:0000256" key="1">
    <source>
        <dbReference type="SAM" id="Phobius"/>
    </source>
</evidence>
<keyword evidence="1" id="KW-0472">Membrane</keyword>
<reference evidence="2" key="1">
    <citation type="submission" date="2022-02" db="EMBL/GenBank/DDBJ databases">
        <title>Atlantic sturgeon de novo genome assembly.</title>
        <authorList>
            <person name="Stock M."/>
            <person name="Klopp C."/>
            <person name="Guiguen Y."/>
            <person name="Cabau C."/>
            <person name="Parinello H."/>
            <person name="Santidrian Yebra-Pimentel E."/>
            <person name="Kuhl H."/>
            <person name="Dirks R.P."/>
            <person name="Guessner J."/>
            <person name="Wuertz S."/>
            <person name="Du K."/>
            <person name="Schartl M."/>
        </authorList>
    </citation>
    <scope>NUCLEOTIDE SEQUENCE</scope>
    <source>
        <strain evidence="2">STURGEONOMICS-FGT-2020</strain>
        <tissue evidence="2">Whole blood</tissue>
    </source>
</reference>
<keyword evidence="1" id="KW-1133">Transmembrane helix</keyword>
<name>A0AAD8FQX8_ACIOX</name>
<feature type="non-terminal residue" evidence="2">
    <location>
        <position position="178"/>
    </location>
</feature>
<dbReference type="Proteomes" id="UP001230051">
    <property type="component" value="Unassembled WGS sequence"/>
</dbReference>
<proteinExistence type="predicted"/>